<dbReference type="Pfam" id="PF13634">
    <property type="entry name" value="Nucleoporin_FG"/>
    <property type="match status" value="4"/>
</dbReference>
<evidence type="ECO:0000256" key="10">
    <source>
        <dbReference type="ARBA" id="ARBA00023242"/>
    </source>
</evidence>
<dbReference type="InterPro" id="IPR021967">
    <property type="entry name" value="Nup98_C"/>
</dbReference>
<dbReference type="GO" id="GO:0051028">
    <property type="term" value="P:mRNA transport"/>
    <property type="evidence" value="ECO:0007669"/>
    <property type="project" value="UniProtKB-KW"/>
</dbReference>
<feature type="compositionally biased region" description="Polar residues" evidence="11">
    <location>
        <begin position="450"/>
        <end position="480"/>
    </location>
</feature>
<dbReference type="Gene3D" id="2.30.30.100">
    <property type="match status" value="1"/>
</dbReference>
<feature type="compositionally biased region" description="Low complexity" evidence="11">
    <location>
        <begin position="511"/>
        <end position="529"/>
    </location>
</feature>
<dbReference type="InterPro" id="IPR037665">
    <property type="entry name" value="Nucleoporin_S59-like"/>
</dbReference>
<dbReference type="GO" id="GO:0044614">
    <property type="term" value="C:nuclear pore cytoplasmic filaments"/>
    <property type="evidence" value="ECO:0007669"/>
    <property type="project" value="TreeGrafter"/>
</dbReference>
<evidence type="ECO:0000256" key="2">
    <source>
        <dbReference type="ARBA" id="ARBA00008926"/>
    </source>
</evidence>
<dbReference type="InterPro" id="IPR007230">
    <property type="entry name" value="Nup98_auto-Pept-S59_dom"/>
</dbReference>
<dbReference type="InterPro" id="IPR036903">
    <property type="entry name" value="Nup98_auto-Pept-S59_dom_sf"/>
</dbReference>
<dbReference type="FunFam" id="1.10.10.2360:FF:000001">
    <property type="entry name" value="Nuclear pore complex protein Nup98-Nup96"/>
    <property type="match status" value="1"/>
</dbReference>
<feature type="compositionally biased region" description="Low complexity" evidence="11">
    <location>
        <begin position="227"/>
        <end position="263"/>
    </location>
</feature>
<evidence type="ECO:0000313" key="14">
    <source>
        <dbReference type="Proteomes" id="UP000232875"/>
    </source>
</evidence>
<dbReference type="SUPFAM" id="SSF82215">
    <property type="entry name" value="C-terminal autoproteolytic domain of nucleoporin nup98"/>
    <property type="match status" value="1"/>
</dbReference>
<evidence type="ECO:0000256" key="9">
    <source>
        <dbReference type="ARBA" id="ARBA00023132"/>
    </source>
</evidence>
<keyword evidence="7" id="KW-0653">Protein transport</keyword>
<dbReference type="InterPro" id="IPR001163">
    <property type="entry name" value="Sm_dom_euk/arc"/>
</dbReference>
<dbReference type="GO" id="GO:0017056">
    <property type="term" value="F:structural constituent of nuclear pore"/>
    <property type="evidence" value="ECO:0007669"/>
    <property type="project" value="InterPro"/>
</dbReference>
<dbReference type="GO" id="GO:0000973">
    <property type="term" value="P:post-transcriptional tethering of RNA polymerase II gene DNA at nuclear periphery"/>
    <property type="evidence" value="ECO:0007669"/>
    <property type="project" value="TreeGrafter"/>
</dbReference>
<dbReference type="EMBL" id="KZ454992">
    <property type="protein sequence ID" value="PKI83183.1"/>
    <property type="molecule type" value="Genomic_DNA"/>
</dbReference>
<comment type="subcellular location">
    <subcellularLocation>
        <location evidence="1">Nucleus</location>
        <location evidence="1">Nuclear pore complex</location>
    </subcellularLocation>
</comment>
<dbReference type="PROSITE" id="PS51434">
    <property type="entry name" value="NUP_C"/>
    <property type="match status" value="1"/>
</dbReference>
<dbReference type="InterPro" id="IPR010920">
    <property type="entry name" value="LSM_dom_sf"/>
</dbReference>
<evidence type="ECO:0000256" key="4">
    <source>
        <dbReference type="ARBA" id="ARBA00022737"/>
    </source>
</evidence>
<dbReference type="SUPFAM" id="SSF50182">
    <property type="entry name" value="Sm-like ribonucleoproteins"/>
    <property type="match status" value="1"/>
</dbReference>
<reference evidence="13 14" key="1">
    <citation type="submission" date="2017-10" db="EMBL/GenBank/DDBJ databases">
        <title>A novel species of cold-tolerant Malassezia isolated from bats.</title>
        <authorList>
            <person name="Lorch J.M."/>
            <person name="Palmer J.M."/>
            <person name="Vanderwolf K.J."/>
            <person name="Schmidt K.Z."/>
            <person name="Verant M.L."/>
            <person name="Weller T.J."/>
            <person name="Blehert D.S."/>
        </authorList>
    </citation>
    <scope>NUCLEOTIDE SEQUENCE [LARGE SCALE GENOMIC DNA]</scope>
    <source>
        <strain evidence="13 14">NWHC:44797-103</strain>
    </source>
</reference>
<dbReference type="GO" id="GO:0003723">
    <property type="term" value="F:RNA binding"/>
    <property type="evidence" value="ECO:0007669"/>
    <property type="project" value="TreeGrafter"/>
</dbReference>
<comment type="similarity">
    <text evidence="2">Belongs to the nucleoporin GLFG family.</text>
</comment>
<feature type="region of interest" description="Disordered" evidence="11">
    <location>
        <begin position="221"/>
        <end position="727"/>
    </location>
</feature>
<sequence length="1895" mass="197574">MFGAQSFTGFGQQNQGANNTTQSAGGGMFGQATPGGFGTAFGQSTTPAFGQTPPATTPAFGQPASTPGQPAPFSFGQNTAGSSFGAPKPAAGFGTFGASTAPPAQTSFGTFGGAAQPPKTAFGAAPAPGTAFNAPSSTPGFFGQQAAPQPNAFGPFGAAAVPAQPSVTQGSATVPFAPFREDATPNEPKAHAKSWDVHQSISSMPAYASMSPEELRLQDYQQGRQKGTTGPGAAPGAAPAFGYGAQPAQGAQPAFGQSQPQGSMFGQPSAAPNAFGQPAPSAAPSTGMFGAQNNAGTGMFGANKPAGSAFGAAPTSLFGQNQAQNQSAAPFGQAQPPANFSFGASATQPSTSNFSFGANNAQGTQNRPLFSGAFGASSAQPAAQPAAPPATQQNTGFSFGASTPAGGVFGQNNATPQASTGAGTPSFSFGAKPAAPSSQPFGSAPGGPANTASTFGGFNTNTQNQNKPAFSFGTGSTPANTGPAPGGTSLFGQGTQPAGGLFNRPPANTIAPAPGTNPGTSGSTGFSFGQPAQPSGGTFGAKPAAPSTPLFGASAQPPAQGAPFSQPSQPAPSLGGSTAPSAQKPFFSFGNPSAGAPSTSLFGQSQPAQPSSLFGQSQPAPQNNVFGQSMAKPLGASAPAPSLGTPPTLTTNPYGTDALLANTAPQAPLPFNVAPKNKPPLVSPFRSSPRNAVRVTRLRGATPALELGSARERTPFRESTPGPALARSTTPLRATSLFSGPSDAPSLSPQAFLPRSTSKRLVLHGDTSFGAAQRTRREATPLHISRARFSPAAERVVQSPAPDDTSAFVLPRAEPSAAPLPPPKHGDYATEPSLAALRALQYDELAAVPDFVVRRLGFGEVAFLEPVDLTTVPDLGYIAGGVVQLRAKECFVYPQDDDLASDTPLDGLKHGYVPVPKSPLGQGLNVPARVSLEGCWPLDRATREPLRDASLPRVKQHITKLKNKKETEFVSYDAAAGTWTFIVQHFSRYGLDDSDDETPSSPSDDSPPPMQLGDSDSSTLRESELSEQDEEEDWAPAMRDAPLRSTAVPDVVRMQRQSTEARKVHVMRASFFGQAPPSQGPAGGMMYGPRSGSVVPGMDAEIGAAEVAEVAGFAGFAGAAGAADADADAADADAADADAADAPAPSTSPVSHVRVPLPDSILNQGLFSRDPALSFARSFRIGWGPRLVYVDNGTQHAPHLLSTLRMRCVERAQSVVSAATPLLETQLHNAVISTLDGIPFAQPKPGTRFATIAQLYAPDDKRYDAQLWHLGAALFDPIELHIAHAPSLQTRVEQLRRKAAFSAWLARAVAGQVQNDVRAHVAASRKPELVFAYMTGYQIEQAADAALEAHDPRLATLVAQAGGDAATRAYLAEQLDVWRAEHVDPFIAPPMRRVYELLSGNVLSTPPDAQNASLAIAHGLDWRRALGLHVWYAVPWEAQLKASVDSYEAALTRHGDTAPPLPAYRDATHLGVLARRALAQHPETEWDAMYELLKLHVDPAYPLERALDARSFGPSAVDHTLPWHVYVLLARALRLRDFTDAEEDAVPGAPLPKSEQGARLTLAYAAQLEASGAWTWAAFVLLYLEHASVRASALHALLQRNSAALDDEAAFLAVLQIPSAWCWEAKAVAAHAANDYYREYQCWLEAGALSAAHRIAVTYLAPEAFVRGDPALLVELFSPFQRAEQAARENQRPFTVQHWNEGGRVFLDYAALPQLLPPLMAKAVGGALDSSERHALQQATERTHALVAATLHLFPASDTNVMCTVARTEMLAVLHNLARLLASHALAPEPEVHWTVAHPPEIEQLQAAAADMTAAVLARVEIMDLAAAAADVAVDGYDQLMNLVMDEVEETLFDESGNATTRRPLGLAVLRGTALILISPMDGMDMIEKYAAAPY</sequence>
<dbReference type="Gene3D" id="1.25.40.690">
    <property type="match status" value="1"/>
</dbReference>
<gene>
    <name evidence="13" type="ORF">MVES_002992</name>
</gene>
<keyword evidence="4" id="KW-0677">Repeat</keyword>
<evidence type="ECO:0000256" key="6">
    <source>
        <dbReference type="ARBA" id="ARBA00022816"/>
    </source>
</evidence>
<feature type="compositionally biased region" description="Low complexity" evidence="11">
    <location>
        <begin position="7"/>
        <end position="22"/>
    </location>
</feature>
<feature type="region of interest" description="Disordered" evidence="11">
    <location>
        <begin position="990"/>
        <end position="1060"/>
    </location>
</feature>
<feature type="compositionally biased region" description="Polar residues" evidence="11">
    <location>
        <begin position="391"/>
        <end position="401"/>
    </location>
</feature>
<keyword evidence="5" id="KW-0068">Autocatalytic cleavage</keyword>
<organism evidence="13 14">
    <name type="scientific">Malassezia vespertilionis</name>
    <dbReference type="NCBI Taxonomy" id="2020962"/>
    <lineage>
        <taxon>Eukaryota</taxon>
        <taxon>Fungi</taxon>
        <taxon>Dikarya</taxon>
        <taxon>Basidiomycota</taxon>
        <taxon>Ustilaginomycotina</taxon>
        <taxon>Malasseziomycetes</taxon>
        <taxon>Malasseziales</taxon>
        <taxon>Malasseziaceae</taxon>
        <taxon>Malassezia</taxon>
    </lineage>
</organism>
<dbReference type="PANTHER" id="PTHR23198:SF6">
    <property type="entry name" value="NUCLEAR PORE COMPLEX PROTEIN NUP98-NUP96"/>
    <property type="match status" value="1"/>
</dbReference>
<feature type="region of interest" description="Disordered" evidence="11">
    <location>
        <begin position="1"/>
        <end position="87"/>
    </location>
</feature>
<evidence type="ECO:0000256" key="8">
    <source>
        <dbReference type="ARBA" id="ARBA00023010"/>
    </source>
</evidence>
<feature type="compositionally biased region" description="Gly residues" evidence="11">
    <location>
        <begin position="24"/>
        <end position="39"/>
    </location>
</feature>
<name>A0A2N1J9F5_9BASI</name>
<keyword evidence="14" id="KW-1185">Reference proteome</keyword>
<feature type="compositionally biased region" description="Polar residues" evidence="11">
    <location>
        <begin position="317"/>
        <end position="328"/>
    </location>
</feature>
<keyword evidence="3" id="KW-0813">Transport</keyword>
<feature type="compositionally biased region" description="Low complexity" evidence="11">
    <location>
        <begin position="551"/>
        <end position="573"/>
    </location>
</feature>
<feature type="compositionally biased region" description="Low complexity" evidence="11">
    <location>
        <begin position="370"/>
        <end position="385"/>
    </location>
</feature>
<evidence type="ECO:0000256" key="1">
    <source>
        <dbReference type="ARBA" id="ARBA00004567"/>
    </source>
</evidence>
<feature type="compositionally biased region" description="Polar residues" evidence="11">
    <location>
        <begin position="410"/>
        <end position="427"/>
    </location>
</feature>
<proteinExistence type="inferred from homology"/>
<dbReference type="Pfam" id="PF12110">
    <property type="entry name" value="Nup96"/>
    <property type="match status" value="1"/>
</dbReference>
<dbReference type="STRING" id="2020962.A0A2N1J9F5"/>
<dbReference type="Pfam" id="PF01423">
    <property type="entry name" value="LSM"/>
    <property type="match status" value="1"/>
</dbReference>
<dbReference type="FunFam" id="3.30.1610.10:FF:000003">
    <property type="entry name" value="Nucleoporin SONB, putative"/>
    <property type="match status" value="1"/>
</dbReference>
<dbReference type="Pfam" id="PF04096">
    <property type="entry name" value="Nucleoporin2"/>
    <property type="match status" value="1"/>
</dbReference>
<dbReference type="PANTHER" id="PTHR23198">
    <property type="entry name" value="NUCLEOPORIN"/>
    <property type="match status" value="1"/>
</dbReference>
<keyword evidence="10" id="KW-0539">Nucleus</keyword>
<evidence type="ECO:0000256" key="3">
    <source>
        <dbReference type="ARBA" id="ARBA00022448"/>
    </source>
</evidence>
<dbReference type="InterPro" id="IPR025574">
    <property type="entry name" value="Nucleoporin_FG_rpt"/>
</dbReference>
<keyword evidence="6" id="KW-0509">mRNA transport</keyword>
<protein>
    <recommendedName>
        <fullName evidence="12">Peptidase S59 domain-containing protein</fullName>
    </recommendedName>
</protein>
<dbReference type="Gene3D" id="3.30.1610.10">
    <property type="entry name" value="Peptidase S59, nucleoporin"/>
    <property type="match status" value="1"/>
</dbReference>
<keyword evidence="8" id="KW-0811">Translocation</keyword>
<dbReference type="OrthoDB" id="3797628at2759"/>
<evidence type="ECO:0000313" key="13">
    <source>
        <dbReference type="EMBL" id="PKI83183.1"/>
    </source>
</evidence>
<keyword evidence="9" id="KW-0906">Nuclear pore complex</keyword>
<evidence type="ECO:0000256" key="5">
    <source>
        <dbReference type="ARBA" id="ARBA00022813"/>
    </source>
</evidence>
<feature type="compositionally biased region" description="Polar residues" evidence="11">
    <location>
        <begin position="336"/>
        <end position="368"/>
    </location>
</feature>
<dbReference type="GO" id="GO:0008139">
    <property type="term" value="F:nuclear localization sequence binding"/>
    <property type="evidence" value="ECO:0007669"/>
    <property type="project" value="TreeGrafter"/>
</dbReference>
<dbReference type="Proteomes" id="UP000232875">
    <property type="component" value="Unassembled WGS sequence"/>
</dbReference>
<evidence type="ECO:0000256" key="7">
    <source>
        <dbReference type="ARBA" id="ARBA00022927"/>
    </source>
</evidence>
<evidence type="ECO:0000259" key="12">
    <source>
        <dbReference type="PROSITE" id="PS51434"/>
    </source>
</evidence>
<dbReference type="Gene3D" id="1.10.10.2360">
    <property type="match status" value="1"/>
</dbReference>
<dbReference type="GO" id="GO:0006405">
    <property type="term" value="P:RNA export from nucleus"/>
    <property type="evidence" value="ECO:0007669"/>
    <property type="project" value="TreeGrafter"/>
</dbReference>
<evidence type="ECO:0000256" key="11">
    <source>
        <dbReference type="SAM" id="MobiDB-lite"/>
    </source>
</evidence>
<accession>A0A2N1J9F5</accession>
<feature type="compositionally biased region" description="Polar residues" evidence="11">
    <location>
        <begin position="645"/>
        <end position="654"/>
    </location>
</feature>
<feature type="compositionally biased region" description="Acidic residues" evidence="11">
    <location>
        <begin position="1025"/>
        <end position="1034"/>
    </location>
</feature>
<dbReference type="GO" id="GO:0034398">
    <property type="term" value="P:telomere tethering at nuclear periphery"/>
    <property type="evidence" value="ECO:0007669"/>
    <property type="project" value="TreeGrafter"/>
</dbReference>
<feature type="domain" description="Peptidase S59" evidence="12">
    <location>
        <begin position="825"/>
        <end position="986"/>
    </location>
</feature>
<dbReference type="GO" id="GO:0006606">
    <property type="term" value="P:protein import into nucleus"/>
    <property type="evidence" value="ECO:0007669"/>
    <property type="project" value="TreeGrafter"/>
</dbReference>
<feature type="compositionally biased region" description="Polar residues" evidence="11">
    <location>
        <begin position="596"/>
        <end position="627"/>
    </location>
</feature>